<dbReference type="InterPro" id="IPR036457">
    <property type="entry name" value="PPM-type-like_dom_sf"/>
</dbReference>
<evidence type="ECO:0000256" key="2">
    <source>
        <dbReference type="ARBA" id="ARBA00023012"/>
    </source>
</evidence>
<feature type="domain" description="Response regulatory" evidence="7">
    <location>
        <begin position="14"/>
        <end position="128"/>
    </location>
</feature>
<feature type="modified residue" description="4-aspartylphosphate" evidence="6">
    <location>
        <position position="63"/>
    </location>
</feature>
<dbReference type="GO" id="GO:0000156">
    <property type="term" value="F:phosphorelay response regulator activity"/>
    <property type="evidence" value="ECO:0007669"/>
    <property type="project" value="TreeGrafter"/>
</dbReference>
<dbReference type="GO" id="GO:0032993">
    <property type="term" value="C:protein-DNA complex"/>
    <property type="evidence" value="ECO:0007669"/>
    <property type="project" value="TreeGrafter"/>
</dbReference>
<evidence type="ECO:0000256" key="5">
    <source>
        <dbReference type="ARBA" id="ARBA00023163"/>
    </source>
</evidence>
<name>A0A2A4MGM3_9GAMM</name>
<reference evidence="9" key="1">
    <citation type="submission" date="2017-08" db="EMBL/GenBank/DDBJ databases">
        <title>A dynamic microbial community with high functional redundancy inhabits the cold, oxic subseafloor aquifer.</title>
        <authorList>
            <person name="Tully B.J."/>
            <person name="Wheat C.G."/>
            <person name="Glazer B.T."/>
            <person name="Huber J.A."/>
        </authorList>
    </citation>
    <scope>NUCLEOTIDE SEQUENCE [LARGE SCALE GENOMIC DNA]</scope>
</reference>
<dbReference type="GO" id="GO:0005829">
    <property type="term" value="C:cytosol"/>
    <property type="evidence" value="ECO:0007669"/>
    <property type="project" value="TreeGrafter"/>
</dbReference>
<keyword evidence="5" id="KW-0804">Transcription</keyword>
<keyword evidence="1 6" id="KW-0597">Phosphoprotein</keyword>
<organism evidence="8 9">
    <name type="scientific">SAR86 cluster bacterium</name>
    <dbReference type="NCBI Taxonomy" id="2030880"/>
    <lineage>
        <taxon>Bacteria</taxon>
        <taxon>Pseudomonadati</taxon>
        <taxon>Pseudomonadota</taxon>
        <taxon>Gammaproteobacteria</taxon>
        <taxon>SAR86 cluster</taxon>
    </lineage>
</organism>
<dbReference type="SMART" id="SM00448">
    <property type="entry name" value="REC"/>
    <property type="match status" value="1"/>
</dbReference>
<dbReference type="PANTHER" id="PTHR48111:SF1">
    <property type="entry name" value="TWO-COMPONENT RESPONSE REGULATOR ORR33"/>
    <property type="match status" value="1"/>
</dbReference>
<evidence type="ECO:0000256" key="3">
    <source>
        <dbReference type="ARBA" id="ARBA00023015"/>
    </source>
</evidence>
<dbReference type="InterPro" id="IPR001789">
    <property type="entry name" value="Sig_transdc_resp-reg_receiver"/>
</dbReference>
<dbReference type="PANTHER" id="PTHR48111">
    <property type="entry name" value="REGULATOR OF RPOS"/>
    <property type="match status" value="1"/>
</dbReference>
<dbReference type="Gene3D" id="3.60.40.10">
    <property type="entry name" value="PPM-type phosphatase domain"/>
    <property type="match status" value="1"/>
</dbReference>
<evidence type="ECO:0000256" key="4">
    <source>
        <dbReference type="ARBA" id="ARBA00023125"/>
    </source>
</evidence>
<evidence type="ECO:0000259" key="7">
    <source>
        <dbReference type="PROSITE" id="PS50110"/>
    </source>
</evidence>
<dbReference type="Proteomes" id="UP000218172">
    <property type="component" value="Unassembled WGS sequence"/>
</dbReference>
<protein>
    <submittedName>
        <fullName evidence="8">Fused response regulator/phosphatase</fullName>
    </submittedName>
</protein>
<keyword evidence="4" id="KW-0238">DNA-binding</keyword>
<evidence type="ECO:0000256" key="1">
    <source>
        <dbReference type="ARBA" id="ARBA00022553"/>
    </source>
</evidence>
<evidence type="ECO:0000313" key="9">
    <source>
        <dbReference type="Proteomes" id="UP000218172"/>
    </source>
</evidence>
<gene>
    <name evidence="8" type="ORF">COC19_07285</name>
</gene>
<evidence type="ECO:0000313" key="8">
    <source>
        <dbReference type="EMBL" id="PCH59275.1"/>
    </source>
</evidence>
<dbReference type="InterPro" id="IPR039420">
    <property type="entry name" value="WalR-like"/>
</dbReference>
<dbReference type="InterPro" id="IPR011006">
    <property type="entry name" value="CheY-like_superfamily"/>
</dbReference>
<sequence length="399" mass="44630">MNSSNQASNLPLPKLLVIDDETEFRVSVCDYLQNNDYRVVQANNGEEAIELFKKEKPNLVLCDLRMPSIDGLNVIEKLSLFSDMTPIIALSGENDMDDVMKALLLGAADYFIKPIKDFELLEYSIKRGLREAKLQEENQRKSMQLELGNAKLRQSLDLLRVDQQAGRVVQTSLLPQSPFSSINYNCQHKIIPSLYLSGDFTDYWQTDDNELVFYIADVSGHGASSAFVTVLLKYLARQLSLKKEGDSESSPAVLLSQLNNELVKSDLPKHVTLFLGVLSADRQQLTYSVAGHYPMPVLRLKGKYQYLTGRDFPLGIRTGTEFSDIKIALDQDFSLNLFSDGVLDLLPKGNMTAKETFLLALVERCEGDFNAIANVLCLDSVKDAPDDIALLTINSRKTN</sequence>
<evidence type="ECO:0000256" key="6">
    <source>
        <dbReference type="PROSITE-ProRule" id="PRU00169"/>
    </source>
</evidence>
<keyword evidence="2" id="KW-0902">Two-component regulatory system</keyword>
<dbReference type="Gene3D" id="3.40.50.2300">
    <property type="match status" value="1"/>
</dbReference>
<dbReference type="InterPro" id="IPR001932">
    <property type="entry name" value="PPM-type_phosphatase-like_dom"/>
</dbReference>
<dbReference type="EMBL" id="NVQR01000125">
    <property type="protein sequence ID" value="PCH59275.1"/>
    <property type="molecule type" value="Genomic_DNA"/>
</dbReference>
<dbReference type="GO" id="GO:0000976">
    <property type="term" value="F:transcription cis-regulatory region binding"/>
    <property type="evidence" value="ECO:0007669"/>
    <property type="project" value="TreeGrafter"/>
</dbReference>
<keyword evidence="3" id="KW-0805">Transcription regulation</keyword>
<dbReference type="PROSITE" id="PS50110">
    <property type="entry name" value="RESPONSE_REGULATORY"/>
    <property type="match status" value="1"/>
</dbReference>
<dbReference type="Pfam" id="PF07228">
    <property type="entry name" value="SpoIIE"/>
    <property type="match status" value="1"/>
</dbReference>
<dbReference type="Pfam" id="PF00072">
    <property type="entry name" value="Response_reg"/>
    <property type="match status" value="1"/>
</dbReference>
<dbReference type="GO" id="GO:0006355">
    <property type="term" value="P:regulation of DNA-templated transcription"/>
    <property type="evidence" value="ECO:0007669"/>
    <property type="project" value="TreeGrafter"/>
</dbReference>
<proteinExistence type="predicted"/>
<dbReference type="Gene3D" id="1.20.5.390">
    <property type="entry name" value="L1 transposable element, trimerization domain"/>
    <property type="match status" value="1"/>
</dbReference>
<dbReference type="SMART" id="SM00331">
    <property type="entry name" value="PP2C_SIG"/>
    <property type="match status" value="1"/>
</dbReference>
<dbReference type="AlphaFoldDB" id="A0A2A4MGM3"/>
<accession>A0A2A4MGM3</accession>
<dbReference type="SUPFAM" id="SSF52172">
    <property type="entry name" value="CheY-like"/>
    <property type="match status" value="1"/>
</dbReference>
<comment type="caution">
    <text evidence="8">The sequence shown here is derived from an EMBL/GenBank/DDBJ whole genome shotgun (WGS) entry which is preliminary data.</text>
</comment>